<evidence type="ECO:0000256" key="9">
    <source>
        <dbReference type="PIRSR" id="PIRSR617736-1"/>
    </source>
</evidence>
<dbReference type="PROSITE" id="PS00653">
    <property type="entry name" value="GLYCOSYL_HYDROL_F1_2"/>
    <property type="match status" value="1"/>
</dbReference>
<evidence type="ECO:0000256" key="3">
    <source>
        <dbReference type="ARBA" id="ARBA00012744"/>
    </source>
</evidence>
<feature type="binding site" evidence="10">
    <location>
        <position position="179"/>
    </location>
    <ligand>
        <name>substrate</name>
    </ligand>
</feature>
<evidence type="ECO:0000256" key="2">
    <source>
        <dbReference type="ARBA" id="ARBA00010838"/>
    </source>
</evidence>
<dbReference type="Pfam" id="PF00232">
    <property type="entry name" value="Glyco_hydro_1"/>
    <property type="match status" value="1"/>
</dbReference>
<dbReference type="InterPro" id="IPR017736">
    <property type="entry name" value="Glyco_hydro_1_beta-glucosidase"/>
</dbReference>
<dbReference type="InterPro" id="IPR017853">
    <property type="entry name" value="GH"/>
</dbReference>
<sequence>MRRPRHPTTPTHQLTHENSRSLANFMFGTATASYQIEGAVHEGGRCPSIWDTFSHTGHTVNGDTGDVATDSYHRYKEDIALLKDLGVDAYRFSIAMPRIVPTEGGPTNEQGLDFYERVVDELLDNGIKPVATLYHWDLPQYLGDKGGWLNRDTPYRVADYTRRVAERLGDRVDTWITLNEPWCSSYLSYGGTEHAPGMGGGPVAFEAVHHLNLAHGLMTETLRDELGERAQIAVTLNLQINRGDADAVHRTDLIGNRVFLDPMLRGYYPDELFAVTKGICDWSFIKDGDLEQIHQPIDMLGINYYSTGLVAMSDRPQFPQSTAASTFPGCSDIDWLPTPGEHTEMGWNIDPDGMYDMLVRVHDNYPEMPLFITENGIACADEMVTEADGTKAVHDDKRIDYLTRHFDAARRAMEVGVDLRGYFVWSLLDNFEWAFGYTKRFGITYVDYETQERVPKDSFKWYRKLIATRELPKL</sequence>
<feature type="binding site" evidence="10">
    <location>
        <position position="425"/>
    </location>
    <ligand>
        <name>substrate</name>
    </ligand>
</feature>
<dbReference type="Gene3D" id="3.20.20.80">
    <property type="entry name" value="Glycosidases"/>
    <property type="match status" value="1"/>
</dbReference>
<protein>
    <recommendedName>
        <fullName evidence="3 12">Beta-glucosidase</fullName>
        <ecNumber evidence="3 12">3.2.1.21</ecNumber>
    </recommendedName>
</protein>
<proteinExistence type="inferred from homology"/>
<dbReference type="EMBL" id="RZUG01000043">
    <property type="protein sequence ID" value="KAA8822200.1"/>
    <property type="molecule type" value="Genomic_DNA"/>
</dbReference>
<dbReference type="EC" id="3.2.1.21" evidence="3 12"/>
<evidence type="ECO:0000256" key="6">
    <source>
        <dbReference type="ARBA" id="ARBA00023277"/>
    </source>
</evidence>
<dbReference type="NCBIfam" id="TIGR03356">
    <property type="entry name" value="BGL"/>
    <property type="match status" value="1"/>
</dbReference>
<feature type="binding site" evidence="10">
    <location>
        <position position="35"/>
    </location>
    <ligand>
        <name>substrate</name>
    </ligand>
</feature>
<dbReference type="InterPro" id="IPR001360">
    <property type="entry name" value="Glyco_hydro_1"/>
</dbReference>
<evidence type="ECO:0000256" key="10">
    <source>
        <dbReference type="PIRSR" id="PIRSR617736-2"/>
    </source>
</evidence>
<dbReference type="PRINTS" id="PR00131">
    <property type="entry name" value="GLHYDRLASE1"/>
</dbReference>
<accession>A0A5J5DZP8</accession>
<evidence type="ECO:0000256" key="8">
    <source>
        <dbReference type="ARBA" id="ARBA00023326"/>
    </source>
</evidence>
<dbReference type="SUPFAM" id="SSF51445">
    <property type="entry name" value="(Trans)glycosidases"/>
    <property type="match status" value="1"/>
</dbReference>
<feature type="active site" description="Proton donor" evidence="9">
    <location>
        <position position="180"/>
    </location>
</feature>
<feature type="active site" description="Nucleophile" evidence="9 11">
    <location>
        <position position="374"/>
    </location>
</feature>
<evidence type="ECO:0000313" key="13">
    <source>
        <dbReference type="EMBL" id="KAA8822200.1"/>
    </source>
</evidence>
<name>A0A5J5DZP8_9BIFI</name>
<dbReference type="InterPro" id="IPR033132">
    <property type="entry name" value="GH_1_N_CS"/>
</dbReference>
<evidence type="ECO:0000256" key="5">
    <source>
        <dbReference type="ARBA" id="ARBA00023001"/>
    </source>
</evidence>
<comment type="caution">
    <text evidence="13">The sequence shown here is derived from an EMBL/GenBank/DDBJ whole genome shotgun (WGS) entry which is preliminary data.</text>
</comment>
<dbReference type="GO" id="GO:0008422">
    <property type="term" value="F:beta-glucosidase activity"/>
    <property type="evidence" value="ECO:0007669"/>
    <property type="project" value="UniProtKB-EC"/>
</dbReference>
<evidence type="ECO:0000256" key="11">
    <source>
        <dbReference type="PROSITE-ProRule" id="PRU10055"/>
    </source>
</evidence>
<comment type="catalytic activity">
    <reaction evidence="1 12">
        <text>Hydrolysis of terminal, non-reducing beta-D-glucosyl residues with release of beta-D-glucose.</text>
        <dbReference type="EC" id="3.2.1.21"/>
    </reaction>
</comment>
<evidence type="ECO:0000256" key="4">
    <source>
        <dbReference type="ARBA" id="ARBA00022801"/>
    </source>
</evidence>
<dbReference type="PANTHER" id="PTHR10353:SF36">
    <property type="entry name" value="LP05116P"/>
    <property type="match status" value="1"/>
</dbReference>
<evidence type="ECO:0000256" key="7">
    <source>
        <dbReference type="ARBA" id="ARBA00023295"/>
    </source>
</evidence>
<feature type="binding site" evidence="10">
    <location>
        <position position="305"/>
    </location>
    <ligand>
        <name>substrate</name>
    </ligand>
</feature>
<comment type="similarity">
    <text evidence="2 12">Belongs to the glycosyl hydrolase 1 family.</text>
</comment>
<evidence type="ECO:0000256" key="12">
    <source>
        <dbReference type="RuleBase" id="RU361175"/>
    </source>
</evidence>
<keyword evidence="6" id="KW-0119">Carbohydrate metabolism</keyword>
<organism evidence="13 14">
    <name type="scientific">Bifidobacterium reuteri</name>
    <dbReference type="NCBI Taxonomy" id="983706"/>
    <lineage>
        <taxon>Bacteria</taxon>
        <taxon>Bacillati</taxon>
        <taxon>Actinomycetota</taxon>
        <taxon>Actinomycetes</taxon>
        <taxon>Bifidobacteriales</taxon>
        <taxon>Bifidobacteriaceae</taxon>
        <taxon>Bifidobacterium</taxon>
    </lineage>
</organism>
<dbReference type="AlphaFoldDB" id="A0A5J5DZP8"/>
<dbReference type="Proteomes" id="UP000326251">
    <property type="component" value="Unassembled WGS sequence"/>
</dbReference>
<keyword evidence="4 12" id="KW-0378">Hydrolase</keyword>
<keyword evidence="8" id="KW-0624">Polysaccharide degradation</keyword>
<dbReference type="PANTHER" id="PTHR10353">
    <property type="entry name" value="GLYCOSYL HYDROLASE"/>
    <property type="match status" value="1"/>
</dbReference>
<dbReference type="PROSITE" id="PS00572">
    <property type="entry name" value="GLYCOSYL_HYDROL_F1_1"/>
    <property type="match status" value="1"/>
</dbReference>
<dbReference type="FunFam" id="3.20.20.80:FF:000004">
    <property type="entry name" value="Beta-glucosidase 6-phospho-beta-glucosidase"/>
    <property type="match status" value="1"/>
</dbReference>
<feature type="binding site" evidence="10">
    <location>
        <begin position="432"/>
        <end position="433"/>
    </location>
    <ligand>
        <name>substrate</name>
    </ligand>
</feature>
<dbReference type="GO" id="GO:0030245">
    <property type="term" value="P:cellulose catabolic process"/>
    <property type="evidence" value="ECO:0007669"/>
    <property type="project" value="UniProtKB-KW"/>
</dbReference>
<dbReference type="GO" id="GO:0005829">
    <property type="term" value="C:cytosol"/>
    <property type="evidence" value="ECO:0007669"/>
    <property type="project" value="TreeGrafter"/>
</dbReference>
<evidence type="ECO:0000313" key="14">
    <source>
        <dbReference type="Proteomes" id="UP000326251"/>
    </source>
</evidence>
<keyword evidence="7 12" id="KW-0326">Glycosidase</keyword>
<keyword evidence="5" id="KW-0136">Cellulose degradation</keyword>
<feature type="binding site" evidence="10">
    <location>
        <position position="135"/>
    </location>
    <ligand>
        <name>substrate</name>
    </ligand>
</feature>
<evidence type="ECO:0000256" key="1">
    <source>
        <dbReference type="ARBA" id="ARBA00000448"/>
    </source>
</evidence>
<gene>
    <name evidence="13" type="ORF">EMO92_11335</name>
</gene>
<dbReference type="InterPro" id="IPR018120">
    <property type="entry name" value="Glyco_hydro_1_AS"/>
</dbReference>
<reference evidence="13 14" key="1">
    <citation type="journal article" date="2019" name="Syst. Appl. Microbiol.">
        <title>Characterization of Bifidobacterium species in feaces of the Egyptian fruit bat: Description of B. vespertilionis sp. nov. and B. rousetti sp. nov.</title>
        <authorList>
            <person name="Modesto M."/>
            <person name="Satti M."/>
            <person name="Watanabe K."/>
            <person name="Puglisi E."/>
            <person name="Morelli L."/>
            <person name="Huang C.-H."/>
            <person name="Liou J.-S."/>
            <person name="Miyashita M."/>
            <person name="Tamura T."/>
            <person name="Saito S."/>
            <person name="Mori K."/>
            <person name="Huang L."/>
            <person name="Sciavilla P."/>
            <person name="Sandri C."/>
            <person name="Spiezio C."/>
            <person name="Vitali F."/>
            <person name="Cavalieri D."/>
            <person name="Perpetuini G."/>
            <person name="Tofalo R."/>
            <person name="Bonetti A."/>
            <person name="Arita M."/>
            <person name="Mattarelli P."/>
        </authorList>
    </citation>
    <scope>NUCLEOTIDE SEQUENCE [LARGE SCALE GENOMIC DNA]</scope>
    <source>
        <strain evidence="13 14">RST19</strain>
    </source>
</reference>